<keyword evidence="2" id="KW-0238">DNA-binding</keyword>
<dbReference type="Proteomes" id="UP000009222">
    <property type="component" value="Chromosome"/>
</dbReference>
<dbReference type="EMBL" id="CP001841">
    <property type="protein sequence ID" value="AEF83486.1"/>
    <property type="molecule type" value="Genomic_DNA"/>
</dbReference>
<dbReference type="eggNOG" id="COG2197">
    <property type="taxonomic scope" value="Bacteria"/>
</dbReference>
<keyword evidence="1" id="KW-0805">Transcription regulation</keyword>
<keyword evidence="3" id="KW-0804">Transcription</keyword>
<dbReference type="PANTHER" id="PTHR43214">
    <property type="entry name" value="TWO-COMPONENT RESPONSE REGULATOR"/>
    <property type="match status" value="1"/>
</dbReference>
<sequence length="216" mass="24407">MLSPVLLVSRSESLNLLGIYLLKQLHLRRVMATTKGGRDLNRLISMLSPELILFDAVFYLSATPRRIGLLLKDRPDLNIAVINVNSYQAEGLVEFLRFGVKSVIDFNSGLSSFRRALKKVLRNEAYISGNVEEAYEALPDDIPDLKLDLTDRQEDVKRLILDGKSSKEIADTLGVSVKTVEIHKKALFTSYCVKNSLGLFKQCFLLDEIRRDDLCM</sequence>
<dbReference type="InParanoid" id="F5YB99"/>
<organism evidence="5 6">
    <name type="scientific">Leadbettera azotonutricia (strain ATCC BAA-888 / DSM 13862 / ZAS-9)</name>
    <name type="common">Treponema azotonutricium</name>
    <dbReference type="NCBI Taxonomy" id="545695"/>
    <lineage>
        <taxon>Bacteria</taxon>
        <taxon>Pseudomonadati</taxon>
        <taxon>Spirochaetota</taxon>
        <taxon>Spirochaetia</taxon>
        <taxon>Spirochaetales</taxon>
        <taxon>Breznakiellaceae</taxon>
        <taxon>Leadbettera</taxon>
    </lineage>
</organism>
<dbReference type="SMART" id="SM00421">
    <property type="entry name" value="HTH_LUXR"/>
    <property type="match status" value="1"/>
</dbReference>
<dbReference type="InterPro" id="IPR000792">
    <property type="entry name" value="Tscrpt_reg_LuxR_C"/>
</dbReference>
<name>F5YB99_LEAAZ</name>
<proteinExistence type="predicted"/>
<feature type="domain" description="HTH luxR-type" evidence="4">
    <location>
        <begin position="142"/>
        <end position="207"/>
    </location>
</feature>
<evidence type="ECO:0000256" key="2">
    <source>
        <dbReference type="ARBA" id="ARBA00023125"/>
    </source>
</evidence>
<accession>F5YB99</accession>
<protein>
    <submittedName>
        <fullName evidence="5">Putative two component transcriptional regulator, LuxR family</fullName>
    </submittedName>
</protein>
<dbReference type="AlphaFoldDB" id="F5YB99"/>
<dbReference type="KEGG" id="taz:TREAZ_1911"/>
<evidence type="ECO:0000259" key="4">
    <source>
        <dbReference type="PROSITE" id="PS50043"/>
    </source>
</evidence>
<evidence type="ECO:0000313" key="6">
    <source>
        <dbReference type="Proteomes" id="UP000009222"/>
    </source>
</evidence>
<evidence type="ECO:0000256" key="1">
    <source>
        <dbReference type="ARBA" id="ARBA00023015"/>
    </source>
</evidence>
<dbReference type="InterPro" id="IPR016032">
    <property type="entry name" value="Sig_transdc_resp-reg_C-effctor"/>
</dbReference>
<dbReference type="HOGENOM" id="CLU_1277142_0_0_12"/>
<evidence type="ECO:0000313" key="5">
    <source>
        <dbReference type="EMBL" id="AEF83486.1"/>
    </source>
</evidence>
<dbReference type="GO" id="GO:0003677">
    <property type="term" value="F:DNA binding"/>
    <property type="evidence" value="ECO:0007669"/>
    <property type="project" value="UniProtKB-KW"/>
</dbReference>
<dbReference type="Pfam" id="PF00196">
    <property type="entry name" value="GerE"/>
    <property type="match status" value="1"/>
</dbReference>
<gene>
    <name evidence="5" type="ordered locus">TREAZ_1911</name>
</gene>
<dbReference type="PROSITE" id="PS50043">
    <property type="entry name" value="HTH_LUXR_2"/>
    <property type="match status" value="1"/>
</dbReference>
<dbReference type="STRING" id="545695.TREAZ_1911"/>
<dbReference type="SUPFAM" id="SSF46894">
    <property type="entry name" value="C-terminal effector domain of the bipartite response regulators"/>
    <property type="match status" value="1"/>
</dbReference>
<dbReference type="GO" id="GO:0006355">
    <property type="term" value="P:regulation of DNA-templated transcription"/>
    <property type="evidence" value="ECO:0007669"/>
    <property type="project" value="InterPro"/>
</dbReference>
<dbReference type="Gene3D" id="3.40.50.2300">
    <property type="match status" value="1"/>
</dbReference>
<dbReference type="CDD" id="cd06170">
    <property type="entry name" value="LuxR_C_like"/>
    <property type="match status" value="1"/>
</dbReference>
<dbReference type="PRINTS" id="PR00038">
    <property type="entry name" value="HTHLUXR"/>
</dbReference>
<reference evidence="6" key="1">
    <citation type="submission" date="2009-12" db="EMBL/GenBank/DDBJ databases">
        <title>Complete sequence of Treponema azotonutricium strain ZAS-9.</title>
        <authorList>
            <person name="Tetu S.G."/>
            <person name="Matson E."/>
            <person name="Ren Q."/>
            <person name="Seshadri R."/>
            <person name="Elbourne L."/>
            <person name="Hassan K.A."/>
            <person name="Durkin A."/>
            <person name="Radune D."/>
            <person name="Mohamoud Y."/>
            <person name="Shay R."/>
            <person name="Jin S."/>
            <person name="Zhang X."/>
            <person name="Lucey K."/>
            <person name="Ballor N.R."/>
            <person name="Ottesen E."/>
            <person name="Rosenthal R."/>
            <person name="Allen A."/>
            <person name="Leadbetter J.R."/>
            <person name="Paulsen I.T."/>
        </authorList>
    </citation>
    <scope>NUCLEOTIDE SEQUENCE [LARGE SCALE GENOMIC DNA]</scope>
    <source>
        <strain evidence="6">ATCC BAA-888 / DSM 13862 / ZAS-9</strain>
    </source>
</reference>
<reference evidence="5 6" key="2">
    <citation type="journal article" date="2011" name="ISME J.">
        <title>RNA-seq reveals cooperative metabolic interactions between two termite-gut spirochete species in co-culture.</title>
        <authorList>
            <person name="Rosenthal A.Z."/>
            <person name="Matson E.G."/>
            <person name="Eldar A."/>
            <person name="Leadbetter J.R."/>
        </authorList>
    </citation>
    <scope>NUCLEOTIDE SEQUENCE [LARGE SCALE GENOMIC DNA]</scope>
    <source>
        <strain evidence="6">ATCC BAA-888 / DSM 13862 / ZAS-9</strain>
    </source>
</reference>
<evidence type="ECO:0000256" key="3">
    <source>
        <dbReference type="ARBA" id="ARBA00023163"/>
    </source>
</evidence>
<dbReference type="PANTHER" id="PTHR43214:SF41">
    <property type="entry name" value="NITRATE_NITRITE RESPONSE REGULATOR PROTEIN NARP"/>
    <property type="match status" value="1"/>
</dbReference>
<dbReference type="InterPro" id="IPR039420">
    <property type="entry name" value="WalR-like"/>
</dbReference>
<keyword evidence="6" id="KW-1185">Reference proteome</keyword>